<dbReference type="Proteomes" id="UP000305517">
    <property type="component" value="Unassembled WGS sequence"/>
</dbReference>
<gene>
    <name evidence="3" type="ORF">FDY95_07815</name>
</gene>
<protein>
    <submittedName>
        <fullName evidence="3">Phage tail protein</fullName>
    </submittedName>
</protein>
<dbReference type="SUPFAM" id="SSF88874">
    <property type="entry name" value="Receptor-binding domain of short tail fibre protein gp12"/>
    <property type="match status" value="1"/>
</dbReference>
<name>A0A5R8WRX5_9BACT</name>
<feature type="domain" description="Phage tail collar" evidence="2">
    <location>
        <begin position="7"/>
        <end position="62"/>
    </location>
</feature>
<comment type="caution">
    <text evidence="3">The sequence shown here is derived from an EMBL/GenBank/DDBJ whole genome shotgun (WGS) entry which is preliminary data.</text>
</comment>
<dbReference type="AlphaFoldDB" id="A0A5R8WRX5"/>
<accession>A0A5R8WRX5</accession>
<sequence>MSTPYIGEIRAVGFNFAPQGWAFCNGQSLAISEYDTLFALIGTTYGGDGQTTFNLPNLQSRLAVGSQGGAAGPGLSAYPLGVTAGTESVTLNTTHVPPHQHPFSSKMAAASGGTLTDDPKGAFPGSGNAAPYATAPGNNEALNPNAISGLAQPNPGSQPHNNIQPVLALNYIISLYGIFPPQQ</sequence>
<dbReference type="OrthoDB" id="9810174at2"/>
<dbReference type="Pfam" id="PF07484">
    <property type="entry name" value="Collar"/>
    <property type="match status" value="1"/>
</dbReference>
<organism evidence="3 4">
    <name type="scientific">Hymenobacter jeollabukensis</name>
    <dbReference type="NCBI Taxonomy" id="2025313"/>
    <lineage>
        <taxon>Bacteria</taxon>
        <taxon>Pseudomonadati</taxon>
        <taxon>Bacteroidota</taxon>
        <taxon>Cytophagia</taxon>
        <taxon>Cytophagales</taxon>
        <taxon>Hymenobacteraceae</taxon>
        <taxon>Hymenobacter</taxon>
    </lineage>
</organism>
<feature type="compositionally biased region" description="Polar residues" evidence="1">
    <location>
        <begin position="136"/>
        <end position="146"/>
    </location>
</feature>
<feature type="region of interest" description="Disordered" evidence="1">
    <location>
        <begin position="108"/>
        <end position="159"/>
    </location>
</feature>
<dbReference type="EMBL" id="VAJM01000003">
    <property type="protein sequence ID" value="TLM93931.1"/>
    <property type="molecule type" value="Genomic_DNA"/>
</dbReference>
<evidence type="ECO:0000313" key="3">
    <source>
        <dbReference type="EMBL" id="TLM93931.1"/>
    </source>
</evidence>
<evidence type="ECO:0000259" key="2">
    <source>
        <dbReference type="Pfam" id="PF07484"/>
    </source>
</evidence>
<dbReference type="InterPro" id="IPR037053">
    <property type="entry name" value="Phage_tail_collar_dom_sf"/>
</dbReference>
<keyword evidence="4" id="KW-1185">Reference proteome</keyword>
<dbReference type="InterPro" id="IPR011083">
    <property type="entry name" value="Phage_tail_collar_dom"/>
</dbReference>
<evidence type="ECO:0000256" key="1">
    <source>
        <dbReference type="SAM" id="MobiDB-lite"/>
    </source>
</evidence>
<proteinExistence type="predicted"/>
<dbReference type="Gene3D" id="3.90.1340.10">
    <property type="entry name" value="Phage tail collar domain"/>
    <property type="match status" value="1"/>
</dbReference>
<evidence type="ECO:0000313" key="4">
    <source>
        <dbReference type="Proteomes" id="UP000305517"/>
    </source>
</evidence>
<reference evidence="3 4" key="1">
    <citation type="submission" date="2019-05" db="EMBL/GenBank/DDBJ databases">
        <title>Hymenobacter edaphi sp. nov., isolated from abandoned arsenic-contaminated farmland soil.</title>
        <authorList>
            <person name="Nie L."/>
        </authorList>
    </citation>
    <scope>NUCLEOTIDE SEQUENCE [LARGE SCALE GENOMIC DNA]</scope>
    <source>
        <strain evidence="3 4">1-3-3-8</strain>
    </source>
</reference>
<dbReference type="RefSeq" id="WP_138076389.1">
    <property type="nucleotide sequence ID" value="NZ_VAJM01000003.1"/>
</dbReference>